<organism evidence="4 5">
    <name type="scientific">Streptomyces achromogenes</name>
    <dbReference type="NCBI Taxonomy" id="67255"/>
    <lineage>
        <taxon>Bacteria</taxon>
        <taxon>Bacillati</taxon>
        <taxon>Actinomycetota</taxon>
        <taxon>Actinomycetes</taxon>
        <taxon>Kitasatosporales</taxon>
        <taxon>Streptomycetaceae</taxon>
        <taxon>Streptomyces</taxon>
    </lineage>
</organism>
<dbReference type="InterPro" id="IPR002656">
    <property type="entry name" value="Acyl_transf_3_dom"/>
</dbReference>
<dbReference type="Proteomes" id="UP001243364">
    <property type="component" value="Unassembled WGS sequence"/>
</dbReference>
<keyword evidence="2" id="KW-0472">Membrane</keyword>
<name>A0ABU0Q6F1_STRAH</name>
<feature type="transmembrane region" description="Helical" evidence="2">
    <location>
        <begin position="94"/>
        <end position="116"/>
    </location>
</feature>
<feature type="transmembrane region" description="Helical" evidence="2">
    <location>
        <begin position="50"/>
        <end position="73"/>
    </location>
</feature>
<feature type="transmembrane region" description="Helical" evidence="2">
    <location>
        <begin position="407"/>
        <end position="427"/>
    </location>
</feature>
<feature type="region of interest" description="Disordered" evidence="1">
    <location>
        <begin position="438"/>
        <end position="477"/>
    </location>
</feature>
<protein>
    <submittedName>
        <fullName evidence="4">Fucose 4-O-acetylase-like acetyltransferase</fullName>
    </submittedName>
</protein>
<comment type="caution">
    <text evidence="4">The sequence shown here is derived from an EMBL/GenBank/DDBJ whole genome shotgun (WGS) entry which is preliminary data.</text>
</comment>
<reference evidence="4 5" key="1">
    <citation type="submission" date="2023-07" db="EMBL/GenBank/DDBJ databases">
        <title>Comparative genomics of wheat-associated soil bacteria to identify genetic determinants of phenazine resistance.</title>
        <authorList>
            <person name="Mouncey N."/>
        </authorList>
    </citation>
    <scope>NUCLEOTIDE SEQUENCE [LARGE SCALE GENOMIC DNA]</scope>
    <source>
        <strain evidence="4 5">W4I19-2</strain>
    </source>
</reference>
<evidence type="ECO:0000313" key="5">
    <source>
        <dbReference type="Proteomes" id="UP001243364"/>
    </source>
</evidence>
<feature type="transmembrane region" description="Helical" evidence="2">
    <location>
        <begin position="342"/>
        <end position="360"/>
    </location>
</feature>
<evidence type="ECO:0000313" key="4">
    <source>
        <dbReference type="EMBL" id="MDQ0686253.1"/>
    </source>
</evidence>
<feature type="transmembrane region" description="Helical" evidence="2">
    <location>
        <begin position="220"/>
        <end position="241"/>
    </location>
</feature>
<feature type="compositionally biased region" description="Basic and acidic residues" evidence="1">
    <location>
        <begin position="454"/>
        <end position="477"/>
    </location>
</feature>
<dbReference type="Pfam" id="PF01757">
    <property type="entry name" value="Acyl_transf_3"/>
    <property type="match status" value="1"/>
</dbReference>
<feature type="domain" description="Acyltransferase 3" evidence="3">
    <location>
        <begin position="5"/>
        <end position="350"/>
    </location>
</feature>
<accession>A0ABU0Q6F1</accession>
<evidence type="ECO:0000259" key="3">
    <source>
        <dbReference type="Pfam" id="PF01757"/>
    </source>
</evidence>
<feature type="transmembrane region" description="Helical" evidence="2">
    <location>
        <begin position="381"/>
        <end position="401"/>
    </location>
</feature>
<proteinExistence type="predicted"/>
<feature type="transmembrane region" description="Helical" evidence="2">
    <location>
        <begin position="261"/>
        <end position="281"/>
    </location>
</feature>
<sequence length="477" mass="49907">MSRDRYVDFLRAWAILLVVLGHWLITGLVRRPDGTLAAPEMLLALPWTQWLTLGFQIMPLFFLAGGHAAGGSWARSRDAGGTAAGWVGQRAARLLLPTAVYSGLVLLAVGVCGPLGVDPATLALVGWAMAMQFWFLPVYLLLSALTPTLYALHARWGLRVPVVMGVAGFGVGVLVAAAGPARSGLVEAVGAVNYLLVWGVVYQLGFCWRDGLLTGRGRRTPAALALGGGAVFAALVGPGPFPVGLILVTGQDLSNTDPPSAALLAWAVAQVGVALWIAPAVRGALERDRAQRAVRVLGAGSMTLYLWHMLPVLIVAAAFYLTGLAPEPRYGSAGWWALRVPWLLVLGTVLAGVVRALRPLERRLVSVERAVRPDAGLRGAAAWRMWAGLGVSVCALTYFAGHGFAHGGTFPVPAALGLGTGTALLALRRRGGDLHDVDGVHDAEGAEGGEALGGDERADLGDERGGPGDDGESHRVV</sequence>
<dbReference type="RefSeq" id="WP_307045892.1">
    <property type="nucleotide sequence ID" value="NZ_JAUSYA010000001.1"/>
</dbReference>
<feature type="transmembrane region" description="Helical" evidence="2">
    <location>
        <begin position="156"/>
        <end position="179"/>
    </location>
</feature>
<gene>
    <name evidence="4" type="ORF">QFZ56_005216</name>
</gene>
<evidence type="ECO:0000256" key="2">
    <source>
        <dbReference type="SAM" id="Phobius"/>
    </source>
</evidence>
<feature type="transmembrane region" description="Helical" evidence="2">
    <location>
        <begin position="122"/>
        <end position="144"/>
    </location>
</feature>
<dbReference type="EMBL" id="JAUSYA010000001">
    <property type="protein sequence ID" value="MDQ0686253.1"/>
    <property type="molecule type" value="Genomic_DNA"/>
</dbReference>
<evidence type="ECO:0000256" key="1">
    <source>
        <dbReference type="SAM" id="MobiDB-lite"/>
    </source>
</evidence>
<keyword evidence="2" id="KW-1133">Transmembrane helix</keyword>
<feature type="transmembrane region" description="Helical" evidence="2">
    <location>
        <begin position="302"/>
        <end position="322"/>
    </location>
</feature>
<keyword evidence="2" id="KW-0812">Transmembrane</keyword>
<feature type="transmembrane region" description="Helical" evidence="2">
    <location>
        <begin position="12"/>
        <end position="30"/>
    </location>
</feature>
<feature type="transmembrane region" description="Helical" evidence="2">
    <location>
        <begin position="191"/>
        <end position="208"/>
    </location>
</feature>
<keyword evidence="5" id="KW-1185">Reference proteome</keyword>